<proteinExistence type="predicted"/>
<sequence length="530" mass="57117">MHVSKEQSESPDEECGVRRALLCMGLVVMASMSGLDETIVSTALSSISEEFHEAGEVTWIATAYLITMTSFQPLYGKLADIFGRRIVMIVAMVLFIGGSMGCGMAGSSGVLSMFRGVAGMGAGGMVSLGFIILSDLAPLSQRSLYLSMLNVTFGISNMIGPLAGGLIVDKVGWRWVFIINVPIGLVGLGTLYFTLPSHRNDQCMSEQLRRVDVAGALLLVLSIILIVLGVNWGGKDYAWDSWQVVVCLCLGVVILVAFFVVEERAIEPILPWRIFNRNLLLCNVVTLVNGLCMFSFMYYWPLFHMTFHQHSATRAGLEVLPILLSDGLLSALSGVITHRSGTYRWMMRLGMVLILAGASLLAFLPHPIPRALELILPLMVGIGIGLNTQNSLIATQASAPSEIAIVTSFNAFANSMGGVLGLALLGAVFDNTLSDKLRSALPDPHQASQIAISLKRFHALDPESHLRAASAYAEAYQTLFITLVPFAIVGCIATFAMDHVPLQCTTLHSTSSVTLANASPAHQKSTLMHL</sequence>
<evidence type="ECO:0000313" key="1">
    <source>
        <dbReference type="EMBL" id="KAJ9078595.1"/>
    </source>
</evidence>
<accession>A0ACC2TV12</accession>
<reference evidence="1" key="1">
    <citation type="submission" date="2022-04" db="EMBL/GenBank/DDBJ databases">
        <title>Genome of the entomopathogenic fungus Entomophthora muscae.</title>
        <authorList>
            <person name="Elya C."/>
            <person name="Lovett B.R."/>
            <person name="Lee E."/>
            <person name="Macias A.M."/>
            <person name="Hajek A.E."/>
            <person name="De Bivort B.L."/>
            <person name="Kasson M.T."/>
            <person name="De Fine Licht H.H."/>
            <person name="Stajich J.E."/>
        </authorList>
    </citation>
    <scope>NUCLEOTIDE SEQUENCE</scope>
    <source>
        <strain evidence="1">Berkeley</strain>
    </source>
</reference>
<dbReference type="Proteomes" id="UP001165960">
    <property type="component" value="Unassembled WGS sequence"/>
</dbReference>
<comment type="caution">
    <text evidence="1">The sequence shown here is derived from an EMBL/GenBank/DDBJ whole genome shotgun (WGS) entry which is preliminary data.</text>
</comment>
<evidence type="ECO:0000313" key="2">
    <source>
        <dbReference type="Proteomes" id="UP001165960"/>
    </source>
</evidence>
<organism evidence="1 2">
    <name type="scientific">Entomophthora muscae</name>
    <dbReference type="NCBI Taxonomy" id="34485"/>
    <lineage>
        <taxon>Eukaryota</taxon>
        <taxon>Fungi</taxon>
        <taxon>Fungi incertae sedis</taxon>
        <taxon>Zoopagomycota</taxon>
        <taxon>Entomophthoromycotina</taxon>
        <taxon>Entomophthoromycetes</taxon>
        <taxon>Entomophthorales</taxon>
        <taxon>Entomophthoraceae</taxon>
        <taxon>Entomophthora</taxon>
    </lineage>
</organism>
<keyword evidence="2" id="KW-1185">Reference proteome</keyword>
<dbReference type="EMBL" id="QTSX02002143">
    <property type="protein sequence ID" value="KAJ9078595.1"/>
    <property type="molecule type" value="Genomic_DNA"/>
</dbReference>
<protein>
    <submittedName>
        <fullName evidence="1">Uncharacterized protein</fullName>
    </submittedName>
</protein>
<gene>
    <name evidence="1" type="ORF">DSO57_1005159</name>
</gene>
<name>A0ACC2TV12_9FUNG</name>